<dbReference type="InterPro" id="IPR007867">
    <property type="entry name" value="GMC_OxRtase_C"/>
</dbReference>
<evidence type="ECO:0008006" key="9">
    <source>
        <dbReference type="Google" id="ProtNLM"/>
    </source>
</evidence>
<keyword evidence="4" id="KW-0732">Signal</keyword>
<feature type="signal peptide" evidence="4">
    <location>
        <begin position="1"/>
        <end position="18"/>
    </location>
</feature>
<proteinExistence type="inferred from homology"/>
<evidence type="ECO:0000313" key="8">
    <source>
        <dbReference type="Proteomes" id="UP001565368"/>
    </source>
</evidence>
<comment type="caution">
    <text evidence="7">The sequence shown here is derived from an EMBL/GenBank/DDBJ whole genome shotgun (WGS) entry which is preliminary data.</text>
</comment>
<feature type="domain" description="Glucose-methanol-choline oxidoreductase N-terminal" evidence="5">
    <location>
        <begin position="31"/>
        <end position="345"/>
    </location>
</feature>
<keyword evidence="3" id="KW-0325">Glycoprotein</keyword>
<evidence type="ECO:0000259" key="5">
    <source>
        <dbReference type="Pfam" id="PF00732"/>
    </source>
</evidence>
<dbReference type="SUPFAM" id="SSF51905">
    <property type="entry name" value="FAD/NAD(P)-binding domain"/>
    <property type="match status" value="1"/>
</dbReference>
<name>A0ABR3PT89_9TREE</name>
<evidence type="ECO:0000256" key="3">
    <source>
        <dbReference type="ARBA" id="ARBA00023180"/>
    </source>
</evidence>
<comment type="cofactor">
    <cofactor evidence="1">
        <name>FAD</name>
        <dbReference type="ChEBI" id="CHEBI:57692"/>
    </cofactor>
</comment>
<dbReference type="Gene3D" id="3.30.560.10">
    <property type="entry name" value="Glucose Oxidase, domain 3"/>
    <property type="match status" value="1"/>
</dbReference>
<reference evidence="7 8" key="1">
    <citation type="submission" date="2023-08" db="EMBL/GenBank/DDBJ databases">
        <title>Annotated Genome Sequence of Vanrija albida AlHP1.</title>
        <authorList>
            <person name="Herzog R."/>
        </authorList>
    </citation>
    <scope>NUCLEOTIDE SEQUENCE [LARGE SCALE GENOMIC DNA]</scope>
    <source>
        <strain evidence="7 8">AlHP1</strain>
    </source>
</reference>
<gene>
    <name evidence="7" type="ORF">Q8F55_009293</name>
</gene>
<dbReference type="PIRSF" id="PIRSF000137">
    <property type="entry name" value="Alcohol_oxidase"/>
    <property type="match status" value="1"/>
</dbReference>
<dbReference type="InterPro" id="IPR012132">
    <property type="entry name" value="GMC_OxRdtase"/>
</dbReference>
<dbReference type="Pfam" id="PF05199">
    <property type="entry name" value="GMC_oxred_C"/>
    <property type="match status" value="1"/>
</dbReference>
<evidence type="ECO:0000256" key="4">
    <source>
        <dbReference type="SAM" id="SignalP"/>
    </source>
</evidence>
<feature type="chain" id="PRO_5045048395" description="Glucose-methanol-choline oxidoreductase N-terminal domain-containing protein" evidence="4">
    <location>
        <begin position="19"/>
        <end position="605"/>
    </location>
</feature>
<protein>
    <recommendedName>
        <fullName evidence="9">Glucose-methanol-choline oxidoreductase N-terminal domain-containing protein</fullName>
    </recommendedName>
</protein>
<dbReference type="EMBL" id="JBBXJM010000007">
    <property type="protein sequence ID" value="KAL1405654.1"/>
    <property type="molecule type" value="Genomic_DNA"/>
</dbReference>
<keyword evidence="8" id="KW-1185">Reference proteome</keyword>
<dbReference type="PANTHER" id="PTHR11552:SF138">
    <property type="entry name" value="DEHYDROGENASE PKFF-RELATED"/>
    <property type="match status" value="1"/>
</dbReference>
<dbReference type="SUPFAM" id="SSF54373">
    <property type="entry name" value="FAD-linked reductases, C-terminal domain"/>
    <property type="match status" value="1"/>
</dbReference>
<dbReference type="Gene3D" id="3.50.50.60">
    <property type="entry name" value="FAD/NAD(P)-binding domain"/>
    <property type="match status" value="1"/>
</dbReference>
<evidence type="ECO:0000259" key="6">
    <source>
        <dbReference type="Pfam" id="PF05199"/>
    </source>
</evidence>
<evidence type="ECO:0000256" key="2">
    <source>
        <dbReference type="ARBA" id="ARBA00010790"/>
    </source>
</evidence>
<dbReference type="InterPro" id="IPR036188">
    <property type="entry name" value="FAD/NAD-bd_sf"/>
</dbReference>
<dbReference type="InterPro" id="IPR000172">
    <property type="entry name" value="GMC_OxRdtase_N"/>
</dbReference>
<accession>A0ABR3PT89</accession>
<dbReference type="Pfam" id="PF00732">
    <property type="entry name" value="GMC_oxred_N"/>
    <property type="match status" value="1"/>
</dbReference>
<evidence type="ECO:0000313" key="7">
    <source>
        <dbReference type="EMBL" id="KAL1405654.1"/>
    </source>
</evidence>
<dbReference type="PANTHER" id="PTHR11552">
    <property type="entry name" value="GLUCOSE-METHANOL-CHOLINE GMC OXIDOREDUCTASE"/>
    <property type="match status" value="1"/>
</dbReference>
<organism evidence="7 8">
    <name type="scientific">Vanrija albida</name>
    <dbReference type="NCBI Taxonomy" id="181172"/>
    <lineage>
        <taxon>Eukaryota</taxon>
        <taxon>Fungi</taxon>
        <taxon>Dikarya</taxon>
        <taxon>Basidiomycota</taxon>
        <taxon>Agaricomycotina</taxon>
        <taxon>Tremellomycetes</taxon>
        <taxon>Trichosporonales</taxon>
        <taxon>Trichosporonaceae</taxon>
        <taxon>Vanrija</taxon>
    </lineage>
</organism>
<feature type="domain" description="Glucose-methanol-choline oxidoreductase C-terminal" evidence="6">
    <location>
        <begin position="457"/>
        <end position="594"/>
    </location>
</feature>
<dbReference type="GeneID" id="95990336"/>
<sequence>MRLSTALYAAALAAPALGTPLNVKRAGDTEFDYVVVGGGTAGLAIAARLSEDPSVQVAVIEPGTYYQISNMVVGEVPAGCSLFAGSDPKDTNSAVDWDIVTTPQAGAHNRSLHIARGKCLGGSSARHYMVYQRGDKDCYQQWADDVGDDSYTWDKLLPYFQKSVNFTAPRSPPRAPNATADFNPDAFAPGAGPLRVTYTNYASPISSWVQKGLTEIGILPTTDFNSGFLMGSAYAASTIDPETMKRESSQTAYYEPAKNRLNFRTFIQTKVSRVVFDEGKKATGVMLTDGQFVKANREVILSAGVFQSPQILMLSGIGPKATLDKYNITVIADRPGVGQNLTDHAFFAPSYRVKVETFTRLAADLMYIATQYLFSFLGSKTGPLINPVADFLAFERLPKGLVSPETQKLLDEIPASWPHIEYTAGSGHIGNFSNRRKDQPKDGYQYGSIMVALTAAFSRGTVDIRSASIDDLPVVDPAYLTHPGDIEVAVQAFKRARRVYGSDAMADVLADPDEYYPGVGVQTDEQIADAIRKSIGPLGGHGSCTCRMGRVDDPNAVVDNKARVIGVTGLRVVDASSFAILPPGHPQATVYALAEKIADEIKNGN</sequence>
<dbReference type="RefSeq" id="XP_069205598.1">
    <property type="nucleotide sequence ID" value="XM_069357661.1"/>
</dbReference>
<dbReference type="Proteomes" id="UP001565368">
    <property type="component" value="Unassembled WGS sequence"/>
</dbReference>
<evidence type="ECO:0000256" key="1">
    <source>
        <dbReference type="ARBA" id="ARBA00001974"/>
    </source>
</evidence>
<comment type="similarity">
    <text evidence="2">Belongs to the GMC oxidoreductase family.</text>
</comment>